<dbReference type="Proteomes" id="UP001152888">
    <property type="component" value="Unassembled WGS sequence"/>
</dbReference>
<keyword evidence="8" id="KW-0807">Transducer</keyword>
<protein>
    <submittedName>
        <fullName evidence="10">Uncharacterized protein</fullName>
    </submittedName>
</protein>
<evidence type="ECO:0000256" key="7">
    <source>
        <dbReference type="ARBA" id="ARBA00023170"/>
    </source>
</evidence>
<accession>A0A9P0L5C2</accession>
<dbReference type="GO" id="GO:0007165">
    <property type="term" value="P:signal transduction"/>
    <property type="evidence" value="ECO:0007669"/>
    <property type="project" value="UniProtKB-KW"/>
</dbReference>
<evidence type="ECO:0000256" key="5">
    <source>
        <dbReference type="ARBA" id="ARBA00022989"/>
    </source>
</evidence>
<dbReference type="InterPro" id="IPR004117">
    <property type="entry name" value="7tm6_olfct_rcpt"/>
</dbReference>
<keyword evidence="5 9" id="KW-1133">Transmembrane helix</keyword>
<evidence type="ECO:0000256" key="8">
    <source>
        <dbReference type="ARBA" id="ARBA00023224"/>
    </source>
</evidence>
<dbReference type="OrthoDB" id="6784258at2759"/>
<proteinExistence type="predicted"/>
<feature type="transmembrane region" description="Helical" evidence="9">
    <location>
        <begin position="12"/>
        <end position="37"/>
    </location>
</feature>
<sequence>MEMYRIAKASTIGAALRSFLFVVAGVLQMFLMCFALPAQKLTDEANKAGESIYFSLWYNHPEHAKPLVNIIARSNKLVKIVPCGILEFSLEKGLAVS</sequence>
<organism evidence="10 11">
    <name type="scientific">Acanthoscelides obtectus</name>
    <name type="common">Bean weevil</name>
    <name type="synonym">Bruchus obtectus</name>
    <dbReference type="NCBI Taxonomy" id="200917"/>
    <lineage>
        <taxon>Eukaryota</taxon>
        <taxon>Metazoa</taxon>
        <taxon>Ecdysozoa</taxon>
        <taxon>Arthropoda</taxon>
        <taxon>Hexapoda</taxon>
        <taxon>Insecta</taxon>
        <taxon>Pterygota</taxon>
        <taxon>Neoptera</taxon>
        <taxon>Endopterygota</taxon>
        <taxon>Coleoptera</taxon>
        <taxon>Polyphaga</taxon>
        <taxon>Cucujiformia</taxon>
        <taxon>Chrysomeloidea</taxon>
        <taxon>Chrysomelidae</taxon>
        <taxon>Bruchinae</taxon>
        <taxon>Bruchini</taxon>
        <taxon>Acanthoscelides</taxon>
    </lineage>
</organism>
<keyword evidence="4" id="KW-0552">Olfaction</keyword>
<name>A0A9P0L5C2_ACAOB</name>
<dbReference type="AlphaFoldDB" id="A0A9P0L5C2"/>
<gene>
    <name evidence="10" type="ORF">ACAOBT_LOCUS17436</name>
</gene>
<dbReference type="GO" id="GO:0005549">
    <property type="term" value="F:odorant binding"/>
    <property type="evidence" value="ECO:0007669"/>
    <property type="project" value="InterPro"/>
</dbReference>
<keyword evidence="3 9" id="KW-0812">Transmembrane</keyword>
<dbReference type="GO" id="GO:0004984">
    <property type="term" value="F:olfactory receptor activity"/>
    <property type="evidence" value="ECO:0007669"/>
    <property type="project" value="InterPro"/>
</dbReference>
<evidence type="ECO:0000256" key="1">
    <source>
        <dbReference type="ARBA" id="ARBA00004141"/>
    </source>
</evidence>
<dbReference type="EMBL" id="CAKOFQ010007005">
    <property type="protein sequence ID" value="CAH1986773.1"/>
    <property type="molecule type" value="Genomic_DNA"/>
</dbReference>
<keyword evidence="11" id="KW-1185">Reference proteome</keyword>
<evidence type="ECO:0000256" key="9">
    <source>
        <dbReference type="SAM" id="Phobius"/>
    </source>
</evidence>
<evidence type="ECO:0000256" key="6">
    <source>
        <dbReference type="ARBA" id="ARBA00023136"/>
    </source>
</evidence>
<reference evidence="10" key="1">
    <citation type="submission" date="2022-03" db="EMBL/GenBank/DDBJ databases">
        <authorList>
            <person name="Sayadi A."/>
        </authorList>
    </citation>
    <scope>NUCLEOTIDE SEQUENCE</scope>
</reference>
<dbReference type="GO" id="GO:0016020">
    <property type="term" value="C:membrane"/>
    <property type="evidence" value="ECO:0007669"/>
    <property type="project" value="UniProtKB-SubCell"/>
</dbReference>
<keyword evidence="7" id="KW-0675">Receptor</keyword>
<evidence type="ECO:0000256" key="3">
    <source>
        <dbReference type="ARBA" id="ARBA00022692"/>
    </source>
</evidence>
<dbReference type="Pfam" id="PF02949">
    <property type="entry name" value="7tm_6"/>
    <property type="match status" value="1"/>
</dbReference>
<comment type="subcellular location">
    <subcellularLocation>
        <location evidence="1">Membrane</location>
        <topology evidence="1">Multi-pass membrane protein</topology>
    </subcellularLocation>
</comment>
<evidence type="ECO:0000313" key="11">
    <source>
        <dbReference type="Proteomes" id="UP001152888"/>
    </source>
</evidence>
<evidence type="ECO:0000313" key="10">
    <source>
        <dbReference type="EMBL" id="CAH1986773.1"/>
    </source>
</evidence>
<evidence type="ECO:0000256" key="2">
    <source>
        <dbReference type="ARBA" id="ARBA00022606"/>
    </source>
</evidence>
<evidence type="ECO:0000256" key="4">
    <source>
        <dbReference type="ARBA" id="ARBA00022725"/>
    </source>
</evidence>
<keyword evidence="2" id="KW-0716">Sensory transduction</keyword>
<keyword evidence="6 9" id="KW-0472">Membrane</keyword>
<comment type="caution">
    <text evidence="10">The sequence shown here is derived from an EMBL/GenBank/DDBJ whole genome shotgun (WGS) entry which is preliminary data.</text>
</comment>